<feature type="compositionally biased region" description="Polar residues" evidence="7">
    <location>
        <begin position="681"/>
        <end position="690"/>
    </location>
</feature>
<keyword evidence="5 8" id="KW-1133">Transmembrane helix</keyword>
<gene>
    <name evidence="10" type="ORF">GCM10025863_18440</name>
</gene>
<keyword evidence="3" id="KW-0808">Transferase</keyword>
<comment type="subcellular location">
    <subcellularLocation>
        <location evidence="1">Cell membrane</location>
        <topology evidence="1">Multi-pass membrane protein</topology>
    </subcellularLocation>
</comment>
<keyword evidence="6 8" id="KW-0472">Membrane</keyword>
<accession>A0ABM8FU72</accession>
<dbReference type="Proteomes" id="UP001321543">
    <property type="component" value="Chromosome"/>
</dbReference>
<dbReference type="CDD" id="cd06854">
    <property type="entry name" value="GT_WbpL_WbcO_like"/>
    <property type="match status" value="1"/>
</dbReference>
<sequence length="698" mass="72613">MTLTLLAVAVAAFGVSGLAPFVFRPALIRWGVVDVPNERSSHSTTTLRAGGLGPLTGWIVGVGIITLVLPDNLFEPLIVGVATIAFAVLGFVDDLRSLRAVPRLLTQVALSVVTAVIVVGGAHGWIAVGLSALLIVGYVNTTNFMDGVNALSAMHGVVVGLAFVAGGLLTGTQWLSFVGAVIAASFVAFLPWNLRTAGFFLGDVGSYALGASIAIAAVVAIEGGVPPLLVLAPMAVYVADTVATMARRLLRGENITHAHRTHAYQRLTDTGMSHLAASGVVTAFAVANAIIGVVVTVVKASPWVGALAIAVLCAVYLAIPRWRGSRLPSTKLTVPPADEIRAIPADEEHVVRRWAVVGASGFVGSAVVQELEHRGYDIVKLHAPRLTYAAGADPDVGRCLEAAAPHPTVAELAEALGGVDVVVNAAGMAAPDSAADERLYGANTLLPAVVAEAAARAGVKRVIHLSSAAVQGRRPELDASSEVAPFSPYSHSKALGERVLLAIAARDLSPRVIILRATSVQGQGRRTTEQLIKLAHSPLASVAASGSAQSVVSSVARLAATVVDVGATSKEVPGIVLQPWEGMSVRRVLEAASGRAPKSLPAWLCRFIVTGGFFIGRVVPRLSGLSRRVEVMWFGQQQDPGWNQKVVVRESVELLNILAGSGGGVRSTGAKRRNLRDEGLGSQNASTSVDQADRWSDI</sequence>
<evidence type="ECO:0000256" key="2">
    <source>
        <dbReference type="ARBA" id="ARBA00022475"/>
    </source>
</evidence>
<evidence type="ECO:0000256" key="5">
    <source>
        <dbReference type="ARBA" id="ARBA00022989"/>
    </source>
</evidence>
<keyword evidence="2" id="KW-1003">Cell membrane</keyword>
<dbReference type="InterPro" id="IPR001509">
    <property type="entry name" value="Epimerase_deHydtase"/>
</dbReference>
<feature type="transmembrane region" description="Helical" evidence="8">
    <location>
        <begin position="300"/>
        <end position="319"/>
    </location>
</feature>
<dbReference type="SUPFAM" id="SSF51735">
    <property type="entry name" value="NAD(P)-binding Rossmann-fold domains"/>
    <property type="match status" value="1"/>
</dbReference>
<dbReference type="Gene3D" id="3.40.50.720">
    <property type="entry name" value="NAD(P)-binding Rossmann-like Domain"/>
    <property type="match status" value="1"/>
</dbReference>
<evidence type="ECO:0000313" key="11">
    <source>
        <dbReference type="Proteomes" id="UP001321543"/>
    </source>
</evidence>
<dbReference type="EMBL" id="AP027728">
    <property type="protein sequence ID" value="BDZ39230.1"/>
    <property type="molecule type" value="Genomic_DNA"/>
</dbReference>
<feature type="transmembrane region" description="Helical" evidence="8">
    <location>
        <begin position="174"/>
        <end position="192"/>
    </location>
</feature>
<evidence type="ECO:0000256" key="8">
    <source>
        <dbReference type="SAM" id="Phobius"/>
    </source>
</evidence>
<dbReference type="PANTHER" id="PTHR22926">
    <property type="entry name" value="PHOSPHO-N-ACETYLMURAMOYL-PENTAPEPTIDE-TRANSFERASE"/>
    <property type="match status" value="1"/>
</dbReference>
<feature type="region of interest" description="Disordered" evidence="7">
    <location>
        <begin position="675"/>
        <end position="698"/>
    </location>
</feature>
<feature type="transmembrane region" description="Helical" evidence="8">
    <location>
        <begin position="148"/>
        <end position="168"/>
    </location>
</feature>
<feature type="transmembrane region" description="Helical" evidence="8">
    <location>
        <begin position="112"/>
        <end position="136"/>
    </location>
</feature>
<dbReference type="InterPro" id="IPR000715">
    <property type="entry name" value="Glycosyl_transferase_4"/>
</dbReference>
<dbReference type="RefSeq" id="WP_286299210.1">
    <property type="nucleotide sequence ID" value="NZ_AP027728.1"/>
</dbReference>
<evidence type="ECO:0000259" key="9">
    <source>
        <dbReference type="Pfam" id="PF01370"/>
    </source>
</evidence>
<evidence type="ECO:0000256" key="1">
    <source>
        <dbReference type="ARBA" id="ARBA00004651"/>
    </source>
</evidence>
<dbReference type="Pfam" id="PF01370">
    <property type="entry name" value="Epimerase"/>
    <property type="match status" value="1"/>
</dbReference>
<dbReference type="PANTHER" id="PTHR22926:SF3">
    <property type="entry name" value="UNDECAPRENYL-PHOSPHATE ALPHA-N-ACETYLGLUCOSAMINYL 1-PHOSPHATE TRANSFERASE"/>
    <property type="match status" value="1"/>
</dbReference>
<keyword evidence="4 8" id="KW-0812">Transmembrane</keyword>
<reference evidence="11" key="1">
    <citation type="journal article" date="2019" name="Int. J. Syst. Evol. Microbiol.">
        <title>The Global Catalogue of Microorganisms (GCM) 10K type strain sequencing project: providing services to taxonomists for standard genome sequencing and annotation.</title>
        <authorList>
            <consortium name="The Broad Institute Genomics Platform"/>
            <consortium name="The Broad Institute Genome Sequencing Center for Infectious Disease"/>
            <person name="Wu L."/>
            <person name="Ma J."/>
        </authorList>
    </citation>
    <scope>NUCLEOTIDE SEQUENCE [LARGE SCALE GENOMIC DNA]</scope>
    <source>
        <strain evidence="11">NBRC 106310</strain>
    </source>
</reference>
<name>A0ABM8FU72_9MICO</name>
<feature type="transmembrane region" description="Helical" evidence="8">
    <location>
        <begin position="76"/>
        <end position="92"/>
    </location>
</feature>
<organism evidence="10 11">
    <name type="scientific">Microbacterium suwonense</name>
    <dbReference type="NCBI Taxonomy" id="683047"/>
    <lineage>
        <taxon>Bacteria</taxon>
        <taxon>Bacillati</taxon>
        <taxon>Actinomycetota</taxon>
        <taxon>Actinomycetes</taxon>
        <taxon>Micrococcales</taxon>
        <taxon>Microbacteriaceae</taxon>
        <taxon>Microbacterium</taxon>
    </lineage>
</organism>
<evidence type="ECO:0000313" key="10">
    <source>
        <dbReference type="EMBL" id="BDZ39230.1"/>
    </source>
</evidence>
<feature type="transmembrane region" description="Helical" evidence="8">
    <location>
        <begin position="227"/>
        <end position="250"/>
    </location>
</feature>
<dbReference type="Pfam" id="PF00953">
    <property type="entry name" value="Glycos_transf_4"/>
    <property type="match status" value="1"/>
</dbReference>
<evidence type="ECO:0000256" key="4">
    <source>
        <dbReference type="ARBA" id="ARBA00022692"/>
    </source>
</evidence>
<protein>
    <recommendedName>
        <fullName evidence="9">NAD-dependent epimerase/dehydratase domain-containing protein</fullName>
    </recommendedName>
</protein>
<dbReference type="InterPro" id="IPR036291">
    <property type="entry name" value="NAD(P)-bd_dom_sf"/>
</dbReference>
<proteinExistence type="predicted"/>
<evidence type="ECO:0000256" key="7">
    <source>
        <dbReference type="SAM" id="MobiDB-lite"/>
    </source>
</evidence>
<evidence type="ECO:0000256" key="3">
    <source>
        <dbReference type="ARBA" id="ARBA00022679"/>
    </source>
</evidence>
<feature type="transmembrane region" description="Helical" evidence="8">
    <location>
        <begin position="271"/>
        <end position="294"/>
    </location>
</feature>
<keyword evidence="11" id="KW-1185">Reference proteome</keyword>
<feature type="domain" description="NAD-dependent epimerase/dehydratase" evidence="9">
    <location>
        <begin position="355"/>
        <end position="528"/>
    </location>
</feature>
<feature type="transmembrane region" description="Helical" evidence="8">
    <location>
        <begin position="49"/>
        <end position="69"/>
    </location>
</feature>
<evidence type="ECO:0000256" key="6">
    <source>
        <dbReference type="ARBA" id="ARBA00023136"/>
    </source>
</evidence>